<reference evidence="4 5" key="1">
    <citation type="submission" date="2018-11" db="EMBL/GenBank/DDBJ databases">
        <title>Genome sequence of Saitozyma podzolica DSM 27192.</title>
        <authorList>
            <person name="Aliyu H."/>
            <person name="Gorte O."/>
            <person name="Ochsenreither K."/>
        </authorList>
    </citation>
    <scope>NUCLEOTIDE SEQUENCE [LARGE SCALE GENOMIC DNA]</scope>
    <source>
        <strain evidence="4 5">DSM 27192</strain>
    </source>
</reference>
<evidence type="ECO:0000313" key="5">
    <source>
        <dbReference type="Proteomes" id="UP000279259"/>
    </source>
</evidence>
<evidence type="ECO:0000256" key="2">
    <source>
        <dbReference type="SAM" id="MobiDB-lite"/>
    </source>
</evidence>
<dbReference type="InterPro" id="IPR050797">
    <property type="entry name" value="Carb_Metab_Trans_Reg"/>
</dbReference>
<dbReference type="EMBL" id="RSCD01000004">
    <property type="protein sequence ID" value="RSH93574.1"/>
    <property type="molecule type" value="Genomic_DNA"/>
</dbReference>
<dbReference type="STRING" id="1890683.A0A427YR38"/>
<feature type="compositionally biased region" description="Basic residues" evidence="2">
    <location>
        <begin position="1"/>
        <end position="11"/>
    </location>
</feature>
<dbReference type="SMART" id="SM00906">
    <property type="entry name" value="Fungal_trans"/>
    <property type="match status" value="1"/>
</dbReference>
<name>A0A427YR38_9TREE</name>
<dbReference type="PANTHER" id="PTHR31668">
    <property type="entry name" value="GLUCOSE TRANSPORT TRANSCRIPTION REGULATOR RGT1-RELATED-RELATED"/>
    <property type="match status" value="1"/>
</dbReference>
<dbReference type="GO" id="GO:0003677">
    <property type="term" value="F:DNA binding"/>
    <property type="evidence" value="ECO:0007669"/>
    <property type="project" value="InterPro"/>
</dbReference>
<sequence length="603" mass="67020">MPTRTQMKRRPGSRDVEPSIDLMSPVTEDIGEPSSFVRPILRVLDEAEETMDESEQDVWHDSLDLANNDFEESHFLGASAVQDLDLEVPTTPYSSNFRQVSQDPRMRAFFVKSPAFFYGHGETASKVIAGRVYATLGPTWPQRLIQKFMQVTLPAFPIVNAMRLMASIETPVSQQNASYPHALLCGIIGHSITYESEVRLLFSTVWKDAVAAEDEEYKAPRLQTLHLALISLATRPSQAHAVNAMSLARSVAIAHILGLHLDCAGWSLPRWEKSVRKRAWWALIVLDKWTAMIHGRPSLIHRINRSVPLPTLKDSDWGEFTSSQAEEDSMRSFIGQCELALVIETILDGFYSQESQRRTSHAEDLSRVGAEVDALQARLPACLMSRKGNAATGVRCFQLTLLGVRVLIARLHVSTPQYEVGGKSNEHGSYSLAVSVIDDFVLFLEELQPDSDYNGFWFPHCSFLMTATFVLLLRVIRKTGQPPSLSTNSDSASVPGSHLHGDAVKLAKRLVDTMLVAKEQHQWEVAETAMISWADILRSTNNLPSEVVELANRIQGQQQENPWMNFIGQLGDDSWLNGEMDWMFGLGGAGGQSQPGALGQPAL</sequence>
<evidence type="ECO:0000259" key="3">
    <source>
        <dbReference type="SMART" id="SM00906"/>
    </source>
</evidence>
<keyword evidence="1" id="KW-0539">Nucleus</keyword>
<proteinExistence type="predicted"/>
<dbReference type="CDD" id="cd12148">
    <property type="entry name" value="fungal_TF_MHR"/>
    <property type="match status" value="1"/>
</dbReference>
<dbReference type="InterPro" id="IPR007219">
    <property type="entry name" value="XnlR_reg_dom"/>
</dbReference>
<comment type="caution">
    <text evidence="4">The sequence shown here is derived from an EMBL/GenBank/DDBJ whole genome shotgun (WGS) entry which is preliminary data.</text>
</comment>
<dbReference type="GO" id="GO:0006351">
    <property type="term" value="P:DNA-templated transcription"/>
    <property type="evidence" value="ECO:0007669"/>
    <property type="project" value="InterPro"/>
</dbReference>
<evidence type="ECO:0000256" key="1">
    <source>
        <dbReference type="ARBA" id="ARBA00023242"/>
    </source>
</evidence>
<feature type="region of interest" description="Disordered" evidence="2">
    <location>
        <begin position="1"/>
        <end position="31"/>
    </location>
</feature>
<dbReference type="Pfam" id="PF04082">
    <property type="entry name" value="Fungal_trans"/>
    <property type="match status" value="1"/>
</dbReference>
<evidence type="ECO:0000313" key="4">
    <source>
        <dbReference type="EMBL" id="RSH93574.1"/>
    </source>
</evidence>
<dbReference type="AlphaFoldDB" id="A0A427YR38"/>
<dbReference type="OrthoDB" id="2123952at2759"/>
<protein>
    <recommendedName>
        <fullName evidence="3">Xylanolytic transcriptional activator regulatory domain-containing protein</fullName>
    </recommendedName>
</protein>
<dbReference type="GO" id="GO:0005634">
    <property type="term" value="C:nucleus"/>
    <property type="evidence" value="ECO:0007669"/>
    <property type="project" value="TreeGrafter"/>
</dbReference>
<gene>
    <name evidence="4" type="ORF">EHS25_007932</name>
</gene>
<accession>A0A427YR38</accession>
<dbReference type="Proteomes" id="UP000279259">
    <property type="component" value="Unassembled WGS sequence"/>
</dbReference>
<dbReference type="GO" id="GO:0001080">
    <property type="term" value="P:nitrogen catabolite activation of transcription from RNA polymerase II promoter"/>
    <property type="evidence" value="ECO:0007669"/>
    <property type="project" value="TreeGrafter"/>
</dbReference>
<keyword evidence="5" id="KW-1185">Reference proteome</keyword>
<organism evidence="4 5">
    <name type="scientific">Saitozyma podzolica</name>
    <dbReference type="NCBI Taxonomy" id="1890683"/>
    <lineage>
        <taxon>Eukaryota</taxon>
        <taxon>Fungi</taxon>
        <taxon>Dikarya</taxon>
        <taxon>Basidiomycota</taxon>
        <taxon>Agaricomycotina</taxon>
        <taxon>Tremellomycetes</taxon>
        <taxon>Tremellales</taxon>
        <taxon>Trimorphomycetaceae</taxon>
        <taxon>Saitozyma</taxon>
    </lineage>
</organism>
<dbReference type="GO" id="GO:0008270">
    <property type="term" value="F:zinc ion binding"/>
    <property type="evidence" value="ECO:0007669"/>
    <property type="project" value="InterPro"/>
</dbReference>
<dbReference type="PANTHER" id="PTHR31668:SF10">
    <property type="entry name" value="ZN(II)2CYS6 TRANSCRIPTION FACTOR (EUROFUNG)"/>
    <property type="match status" value="1"/>
</dbReference>
<feature type="domain" description="Xylanolytic transcriptional activator regulatory" evidence="3">
    <location>
        <begin position="243"/>
        <end position="316"/>
    </location>
</feature>